<proteinExistence type="predicted"/>
<dbReference type="RefSeq" id="WP_370440697.1">
    <property type="nucleotide sequence ID" value="NZ_JBGFTU010000006.1"/>
</dbReference>
<accession>A0ABV4GZG4</accession>
<keyword evidence="2" id="KW-0472">Membrane</keyword>
<gene>
    <name evidence="3" type="ORF">AB2L27_06705</name>
</gene>
<feature type="region of interest" description="Disordered" evidence="1">
    <location>
        <begin position="66"/>
        <end position="149"/>
    </location>
</feature>
<evidence type="ECO:0000256" key="1">
    <source>
        <dbReference type="SAM" id="MobiDB-lite"/>
    </source>
</evidence>
<feature type="region of interest" description="Disordered" evidence="1">
    <location>
        <begin position="1"/>
        <end position="54"/>
    </location>
</feature>
<evidence type="ECO:0000256" key="2">
    <source>
        <dbReference type="SAM" id="Phobius"/>
    </source>
</evidence>
<feature type="compositionally biased region" description="Low complexity" evidence="1">
    <location>
        <begin position="84"/>
        <end position="99"/>
    </location>
</feature>
<keyword evidence="2" id="KW-0812">Transmembrane</keyword>
<evidence type="ECO:0000313" key="4">
    <source>
        <dbReference type="Proteomes" id="UP001565927"/>
    </source>
</evidence>
<feature type="compositionally biased region" description="Basic residues" evidence="1">
    <location>
        <begin position="42"/>
        <end position="51"/>
    </location>
</feature>
<feature type="compositionally biased region" description="Basic and acidic residues" evidence="1">
    <location>
        <begin position="15"/>
        <end position="24"/>
    </location>
</feature>
<keyword evidence="2" id="KW-1133">Transmembrane helix</keyword>
<sequence>MRRDDVSGDGTGDGMGERIGRAADEAAQGARLPSAAEVMRRGDRRRRRTRTTRAAAVALVVAVGGGGWWLTQDGPERGVPAPPASATATATPSPTSEDPAPGPTPSPPEATFTAPDGSVLTTRTEPGAELAAPAEVAGPTMPLWSADPAATPGRYLLRNGAPTDGRDVCLSAPLEDAVSTEVCDPAATGQQFEVTRDGSGSWTLRTDVGFVSADADGVLTTTTDPAAATRFTVTAGDDAAPWTPGD</sequence>
<feature type="transmembrane region" description="Helical" evidence="2">
    <location>
        <begin position="54"/>
        <end position="71"/>
    </location>
</feature>
<evidence type="ECO:0008006" key="5">
    <source>
        <dbReference type="Google" id="ProtNLM"/>
    </source>
</evidence>
<comment type="caution">
    <text evidence="3">The sequence shown here is derived from an EMBL/GenBank/DDBJ whole genome shotgun (WGS) entry which is preliminary data.</text>
</comment>
<organism evidence="3 4">
    <name type="scientific">Kineococcus halophytocola</name>
    <dbReference type="NCBI Taxonomy" id="3234027"/>
    <lineage>
        <taxon>Bacteria</taxon>
        <taxon>Bacillati</taxon>
        <taxon>Actinomycetota</taxon>
        <taxon>Actinomycetes</taxon>
        <taxon>Kineosporiales</taxon>
        <taxon>Kineosporiaceae</taxon>
        <taxon>Kineococcus</taxon>
    </lineage>
</organism>
<dbReference type="Proteomes" id="UP001565927">
    <property type="component" value="Unassembled WGS sequence"/>
</dbReference>
<evidence type="ECO:0000313" key="3">
    <source>
        <dbReference type="EMBL" id="MEZ0164454.1"/>
    </source>
</evidence>
<reference evidence="3 4" key="1">
    <citation type="submission" date="2024-07" db="EMBL/GenBank/DDBJ databases">
        <authorList>
            <person name="Thanompreechachai J."/>
            <person name="Duangmal K."/>
        </authorList>
    </citation>
    <scope>NUCLEOTIDE SEQUENCE [LARGE SCALE GENOMIC DNA]</scope>
    <source>
        <strain evidence="3 4">LSe6-4</strain>
    </source>
</reference>
<protein>
    <recommendedName>
        <fullName evidence="5">Ricin B lectin domain-containing protein</fullName>
    </recommendedName>
</protein>
<dbReference type="EMBL" id="JBGFTU010000006">
    <property type="protein sequence ID" value="MEZ0164454.1"/>
    <property type="molecule type" value="Genomic_DNA"/>
</dbReference>
<keyword evidence="4" id="KW-1185">Reference proteome</keyword>
<name>A0ABV4GZG4_9ACTN</name>